<dbReference type="GO" id="GO:0006633">
    <property type="term" value="P:fatty acid biosynthetic process"/>
    <property type="evidence" value="ECO:0007669"/>
    <property type="project" value="UniProtKB-UniRule"/>
</dbReference>
<keyword evidence="6 9" id="KW-0443">Lipid metabolism</keyword>
<keyword evidence="4 9" id="KW-0560">Oxidoreductase</keyword>
<dbReference type="InterPro" id="IPR050048">
    <property type="entry name" value="FabV-like_NADH_b"/>
</dbReference>
<protein>
    <recommendedName>
        <fullName evidence="9">Enoyl-[acyl-carrier-protein] reductase [NADH]</fullName>
        <shortName evidence="9">ENR</shortName>
        <ecNumber evidence="9">1.3.1.9</ecNumber>
    </recommendedName>
</protein>
<evidence type="ECO:0000256" key="3">
    <source>
        <dbReference type="ARBA" id="ARBA00022832"/>
    </source>
</evidence>
<feature type="binding site" evidence="9">
    <location>
        <position position="241"/>
    </location>
    <ligand>
        <name>NAD(+)</name>
        <dbReference type="ChEBI" id="CHEBI:57540"/>
    </ligand>
</feature>
<dbReference type="PANTHER" id="PTHR37480:SF1">
    <property type="entry name" value="ENOYL-[ACYL-CARRIER-PROTEIN] REDUCTASE [NADH]"/>
    <property type="match status" value="1"/>
</dbReference>
<dbReference type="Gene3D" id="3.40.50.720">
    <property type="entry name" value="NAD(P)-binding Rossmann-like Domain"/>
    <property type="match status" value="1"/>
</dbReference>
<evidence type="ECO:0000313" key="13">
    <source>
        <dbReference type="EMBL" id="SCX38036.1"/>
    </source>
</evidence>
<name>A0A1G4X9X8_9ENTR</name>
<evidence type="ECO:0000256" key="7">
    <source>
        <dbReference type="ARBA" id="ARBA00023160"/>
    </source>
</evidence>
<dbReference type="InterPro" id="IPR024906">
    <property type="entry name" value="Eno_Rdtase_FAD-bd_dom"/>
</dbReference>
<feature type="binding site" evidence="9">
    <location>
        <begin position="270"/>
        <end position="272"/>
    </location>
    <ligand>
        <name>NAD(+)</name>
        <dbReference type="ChEBI" id="CHEBI:57540"/>
    </ligand>
</feature>
<dbReference type="EMBL" id="FMUI01000002">
    <property type="protein sequence ID" value="SCX38036.1"/>
    <property type="molecule type" value="Genomic_DNA"/>
</dbReference>
<feature type="binding site" evidence="9">
    <location>
        <position position="222"/>
    </location>
    <ligand>
        <name>substrate</name>
    </ligand>
</feature>
<comment type="caution">
    <text evidence="13">The sequence shown here is derived from an EMBL/GenBank/DDBJ whole genome shotgun (WGS) entry which is preliminary data.</text>
</comment>
<feature type="binding site" evidence="9">
    <location>
        <begin position="45"/>
        <end position="50"/>
    </location>
    <ligand>
        <name>NAD(+)</name>
        <dbReference type="ChEBI" id="CHEBI:57540"/>
    </ligand>
</feature>
<comment type="similarity">
    <text evidence="9">Belongs to the TER reductase family.</text>
</comment>
<dbReference type="Pfam" id="PF07055">
    <property type="entry name" value="Eno-Rase_FAD_bd"/>
    <property type="match status" value="1"/>
</dbReference>
<evidence type="ECO:0000259" key="11">
    <source>
        <dbReference type="Pfam" id="PF12241"/>
    </source>
</evidence>
<dbReference type="NCBIfam" id="NF010177">
    <property type="entry name" value="PRK13656.1"/>
    <property type="match status" value="1"/>
</dbReference>
<comment type="catalytic activity">
    <reaction evidence="9">
        <text>a 2,3-saturated acyl-[ACP] + NAD(+) = a (2E)-enoyl-[ACP] + NADH + H(+)</text>
        <dbReference type="Rhea" id="RHEA:10240"/>
        <dbReference type="Rhea" id="RHEA-COMP:9925"/>
        <dbReference type="Rhea" id="RHEA-COMP:9926"/>
        <dbReference type="ChEBI" id="CHEBI:15378"/>
        <dbReference type="ChEBI" id="CHEBI:57540"/>
        <dbReference type="ChEBI" id="CHEBI:57945"/>
        <dbReference type="ChEBI" id="CHEBI:78784"/>
        <dbReference type="ChEBI" id="CHEBI:78785"/>
        <dbReference type="EC" id="1.3.1.9"/>
    </reaction>
</comment>
<dbReference type="HAMAP" id="MF_01838">
    <property type="entry name" value="FabV_reductase"/>
    <property type="match status" value="1"/>
</dbReference>
<dbReference type="AlphaFoldDB" id="A0A1G4X9X8"/>
<keyword evidence="7 9" id="KW-0275">Fatty acid biosynthesis</keyword>
<dbReference type="InterPro" id="IPR024910">
    <property type="entry name" value="Enoyl-CoA_Rdtase_cat_dom"/>
</dbReference>
<feature type="active site" description="Proton donor" evidence="9">
    <location>
        <position position="232"/>
    </location>
</feature>
<comment type="catalytic activity">
    <reaction evidence="8">
        <text>a 2,3-saturated acyl-CoA + NAD(+) = a (2E)-enoyl-CoA + NADH + H(+)</text>
        <dbReference type="Rhea" id="RHEA:18177"/>
        <dbReference type="ChEBI" id="CHEBI:15378"/>
        <dbReference type="ChEBI" id="CHEBI:57540"/>
        <dbReference type="ChEBI" id="CHEBI:57945"/>
        <dbReference type="ChEBI" id="CHEBI:58856"/>
        <dbReference type="ChEBI" id="CHEBI:65111"/>
        <dbReference type="EC" id="1.3.1.44"/>
    </reaction>
</comment>
<keyword evidence="5 9" id="KW-0520">NAD</keyword>
<keyword evidence="2 9" id="KW-0444">Lipid biosynthesis</keyword>
<dbReference type="GO" id="GO:0050343">
    <property type="term" value="F:trans-2-enoyl-CoA reductase (NADH) activity"/>
    <property type="evidence" value="ECO:0007669"/>
    <property type="project" value="UniProtKB-EC"/>
</dbReference>
<dbReference type="GO" id="GO:0051287">
    <property type="term" value="F:NAD binding"/>
    <property type="evidence" value="ECO:0007669"/>
    <property type="project" value="UniProtKB-UniRule"/>
</dbReference>
<feature type="site" description="Plays an important role in discriminating NADH against NADPH" evidence="9">
    <location>
        <position position="72"/>
    </location>
</feature>
<evidence type="ECO:0000256" key="9">
    <source>
        <dbReference type="HAMAP-Rule" id="MF_01838"/>
    </source>
</evidence>
<evidence type="ECO:0000259" key="12">
    <source>
        <dbReference type="Pfam" id="PF12242"/>
    </source>
</evidence>
<dbReference type="PANTHER" id="PTHR37480">
    <property type="entry name" value="ENOYL-[ACYL-CARRIER-PROTEIN] REDUCTASE [NADH]"/>
    <property type="match status" value="1"/>
</dbReference>
<comment type="pathway">
    <text evidence="9">Lipid metabolism; fatty acid biosynthesis.</text>
</comment>
<evidence type="ECO:0000256" key="6">
    <source>
        <dbReference type="ARBA" id="ARBA00023098"/>
    </source>
</evidence>
<gene>
    <name evidence="9" type="primary">fabV</name>
    <name evidence="13" type="ORF">SAMN02927897_00176</name>
</gene>
<evidence type="ECO:0000256" key="5">
    <source>
        <dbReference type="ARBA" id="ARBA00023027"/>
    </source>
</evidence>
<dbReference type="Proteomes" id="UP000183569">
    <property type="component" value="Unassembled WGS sequence"/>
</dbReference>
<evidence type="ECO:0000256" key="2">
    <source>
        <dbReference type="ARBA" id="ARBA00022516"/>
    </source>
</evidence>
<comment type="function">
    <text evidence="9">Involved in the final reduction of the elongation cycle of fatty acid synthesis (FAS II). Catalyzes the reduction of a carbon-carbon double bond in an enoyl moiety that is covalently linked to an acyl carrier protein (ACP).</text>
</comment>
<feature type="binding site" evidence="9">
    <location>
        <begin position="108"/>
        <end position="109"/>
    </location>
    <ligand>
        <name>NAD(+)</name>
        <dbReference type="ChEBI" id="CHEBI:57540"/>
    </ligand>
</feature>
<keyword evidence="3 9" id="KW-0276">Fatty acid metabolism</keyword>
<dbReference type="Pfam" id="PF12241">
    <property type="entry name" value="Enoyl_reductase"/>
    <property type="match status" value="1"/>
</dbReference>
<organism evidence="13 14">
    <name type="scientific">Kosakonia sacchari</name>
    <dbReference type="NCBI Taxonomy" id="1158459"/>
    <lineage>
        <taxon>Bacteria</taxon>
        <taxon>Pseudomonadati</taxon>
        <taxon>Pseudomonadota</taxon>
        <taxon>Gammaproteobacteria</taxon>
        <taxon>Enterobacterales</taxon>
        <taxon>Enterobacteriaceae</taxon>
        <taxon>Kosakonia</taxon>
    </lineage>
</organism>
<evidence type="ECO:0000256" key="1">
    <source>
        <dbReference type="ARBA" id="ARBA00011245"/>
    </source>
</evidence>
<evidence type="ECO:0000313" key="14">
    <source>
        <dbReference type="Proteomes" id="UP000183569"/>
    </source>
</evidence>
<dbReference type="EC" id="1.3.1.9" evidence="9"/>
<evidence type="ECO:0000256" key="4">
    <source>
        <dbReference type="ARBA" id="ARBA00023002"/>
    </source>
</evidence>
<dbReference type="Pfam" id="PF12242">
    <property type="entry name" value="Eno-Rase_NADH_b"/>
    <property type="match status" value="1"/>
</dbReference>
<evidence type="ECO:0000256" key="8">
    <source>
        <dbReference type="ARBA" id="ARBA00048302"/>
    </source>
</evidence>
<dbReference type="UniPathway" id="UPA00094"/>
<reference evidence="13 14" key="1">
    <citation type="submission" date="2016-10" db="EMBL/GenBank/DDBJ databases">
        <authorList>
            <person name="Varghese N."/>
            <person name="Submissions S."/>
        </authorList>
    </citation>
    <scope>NUCLEOTIDE SEQUENCE [LARGE SCALE GENOMIC DNA]</scope>
    <source>
        <strain evidence="13 14">CGMCC 1.12102</strain>
    </source>
</reference>
<dbReference type="RefSeq" id="WP_017456650.1">
    <property type="nucleotide sequence ID" value="NZ_FMUI01000002.1"/>
</dbReference>
<feature type="domain" description="Trans-2-enoyl-CoA reductase catalytic" evidence="11">
    <location>
        <begin position="80"/>
        <end position="314"/>
    </location>
</feature>
<dbReference type="NCBIfam" id="NF043048">
    <property type="entry name" value="EnoyACPredFabV"/>
    <property type="match status" value="1"/>
</dbReference>
<dbReference type="GeneID" id="23843360"/>
<proteinExistence type="inferred from homology"/>
<dbReference type="InterPro" id="IPR010758">
    <property type="entry name" value="Trans-2-enoyl-CoA_reductase"/>
</dbReference>
<accession>A0A1G4X9X8</accession>
<comment type="subunit">
    <text evidence="1 9">Monomer.</text>
</comment>
<dbReference type="SUPFAM" id="SSF51735">
    <property type="entry name" value="NAD(P)-binding Rossmann-fold domains"/>
    <property type="match status" value="1"/>
</dbReference>
<feature type="binding site" evidence="9">
    <location>
        <begin position="137"/>
        <end position="138"/>
    </location>
    <ligand>
        <name>NAD(+)</name>
        <dbReference type="ChEBI" id="CHEBI:57540"/>
    </ligand>
</feature>
<dbReference type="GO" id="GO:0004318">
    <property type="term" value="F:enoyl-[acyl-carrier-protein] reductase (NADH) activity"/>
    <property type="evidence" value="ECO:0007669"/>
    <property type="project" value="UniProtKB-UniRule"/>
</dbReference>
<feature type="domain" description="Enoyl reductase FAD binding" evidence="10">
    <location>
        <begin position="322"/>
        <end position="384"/>
    </location>
</feature>
<evidence type="ECO:0000259" key="10">
    <source>
        <dbReference type="Pfam" id="PF07055"/>
    </source>
</evidence>
<dbReference type="InterPro" id="IPR036291">
    <property type="entry name" value="NAD(P)-bd_dom_sf"/>
</dbReference>
<feature type="domain" description="Trans-2-enoyl-CoA reductase-like NAD(P)H binding" evidence="12">
    <location>
        <begin position="4"/>
        <end position="76"/>
    </location>
</feature>
<feature type="binding site" evidence="9">
    <location>
        <begin position="71"/>
        <end position="72"/>
    </location>
    <ligand>
        <name>NAD(+)</name>
        <dbReference type="ChEBI" id="CHEBI:57540"/>
    </ligand>
</feature>
<sequence length="397" mass="44110">MELIIQGNVAKNCHPEGLRQGIDKQINYVESHGEIYGPRKVLVIGASSGYGLASRIAVAFGGGADTIGVSFEKSPGEKGMGSAGWYNNIFFRRRAHEKGLIAKNFIADAFSDTTRNEVIAYIKQEFGGSIDLLVYSVASGVRICPDGTRYTSTLGVRGQAFSGPGFDLETRKMVNQTLELVTEQQLADTVKVMGGEDWQRWIDMLSAAGVLAEGFKTVAYSYTGPKSTWPLYKEGALGAAKAHLHATADHLDAQLQRVNGHAYAVVCKALVTKASAFIPMFPLYITLLYKVMKQKRLHETCIEQMHRLMLNHLYPPMGNVITDDERRIRLDDFELRPDVQQAVELLRKRVTTENFKTVGDFAGYLTEFYALNGFSMPDVDYSSELDLRQLVKEYSHA</sequence>